<feature type="compositionally biased region" description="Basic and acidic residues" evidence="1">
    <location>
        <begin position="19"/>
        <end position="48"/>
    </location>
</feature>
<sequence length="63" mass="6163">DDPSGPASDPAEGAETAVDGDHDPVDEPGARTAGPDDRAGEFVRHAEPPGRGVGPGSTGGPTM</sequence>
<feature type="region of interest" description="Disordered" evidence="1">
    <location>
        <begin position="1"/>
        <end position="63"/>
    </location>
</feature>
<evidence type="ECO:0000313" key="2">
    <source>
        <dbReference type="EMBL" id="CAA9557772.1"/>
    </source>
</evidence>
<feature type="compositionally biased region" description="Gly residues" evidence="1">
    <location>
        <begin position="51"/>
        <end position="63"/>
    </location>
</feature>
<organism evidence="2">
    <name type="scientific">uncultured Thermomicrobiales bacterium</name>
    <dbReference type="NCBI Taxonomy" id="1645740"/>
    <lineage>
        <taxon>Bacteria</taxon>
        <taxon>Pseudomonadati</taxon>
        <taxon>Thermomicrobiota</taxon>
        <taxon>Thermomicrobia</taxon>
        <taxon>Thermomicrobiales</taxon>
        <taxon>environmental samples</taxon>
    </lineage>
</organism>
<dbReference type="AlphaFoldDB" id="A0A6J4UQQ5"/>
<proteinExistence type="predicted"/>
<feature type="non-terminal residue" evidence="2">
    <location>
        <position position="1"/>
    </location>
</feature>
<accession>A0A6J4UQQ5</accession>
<gene>
    <name evidence="2" type="ORF">AVDCRST_MAG73-3361</name>
</gene>
<evidence type="ECO:0000256" key="1">
    <source>
        <dbReference type="SAM" id="MobiDB-lite"/>
    </source>
</evidence>
<protein>
    <submittedName>
        <fullName evidence="2">Uncharacterized protein</fullName>
    </submittedName>
</protein>
<feature type="non-terminal residue" evidence="2">
    <location>
        <position position="63"/>
    </location>
</feature>
<reference evidence="2" key="1">
    <citation type="submission" date="2020-02" db="EMBL/GenBank/DDBJ databases">
        <authorList>
            <person name="Meier V. D."/>
        </authorList>
    </citation>
    <scope>NUCLEOTIDE SEQUENCE</scope>
    <source>
        <strain evidence="2">AVDCRST_MAG73</strain>
    </source>
</reference>
<dbReference type="EMBL" id="CADCWE010000227">
    <property type="protein sequence ID" value="CAA9557772.1"/>
    <property type="molecule type" value="Genomic_DNA"/>
</dbReference>
<name>A0A6J4UQQ5_9BACT</name>